<accession>A0AAU9JMW4</accession>
<name>A0AAU9JMW4_9CILI</name>
<dbReference type="GO" id="GO:0003677">
    <property type="term" value="F:DNA binding"/>
    <property type="evidence" value="ECO:0007669"/>
    <property type="project" value="UniProtKB-UniRule"/>
</dbReference>
<dbReference type="SUPFAM" id="SSF47095">
    <property type="entry name" value="HMG-box"/>
    <property type="match status" value="1"/>
</dbReference>
<organism evidence="5 6">
    <name type="scientific">Blepharisma stoltei</name>
    <dbReference type="NCBI Taxonomy" id="1481888"/>
    <lineage>
        <taxon>Eukaryota</taxon>
        <taxon>Sar</taxon>
        <taxon>Alveolata</taxon>
        <taxon>Ciliophora</taxon>
        <taxon>Postciliodesmatophora</taxon>
        <taxon>Heterotrichea</taxon>
        <taxon>Heterotrichida</taxon>
        <taxon>Blepharismidae</taxon>
        <taxon>Blepharisma</taxon>
    </lineage>
</organism>
<dbReference type="Gene3D" id="1.10.30.10">
    <property type="entry name" value="High mobility group box domain"/>
    <property type="match status" value="1"/>
</dbReference>
<dbReference type="PANTHER" id="PTHR48112">
    <property type="entry name" value="HIGH MOBILITY GROUP PROTEIN DSP1"/>
    <property type="match status" value="1"/>
</dbReference>
<feature type="region of interest" description="Disordered" evidence="3">
    <location>
        <begin position="1"/>
        <end position="75"/>
    </location>
</feature>
<evidence type="ECO:0000256" key="2">
    <source>
        <dbReference type="PROSITE-ProRule" id="PRU00267"/>
    </source>
</evidence>
<keyword evidence="1 2" id="KW-0238">DNA-binding</keyword>
<feature type="compositionally biased region" description="Basic and acidic residues" evidence="3">
    <location>
        <begin position="93"/>
        <end position="126"/>
    </location>
</feature>
<protein>
    <recommendedName>
        <fullName evidence="4">HMG box domain-containing protein</fullName>
    </recommendedName>
</protein>
<comment type="caution">
    <text evidence="5">The sequence shown here is derived from an EMBL/GenBank/DDBJ whole genome shotgun (WGS) entry which is preliminary data.</text>
</comment>
<proteinExistence type="predicted"/>
<evidence type="ECO:0000313" key="5">
    <source>
        <dbReference type="EMBL" id="CAG9328241.1"/>
    </source>
</evidence>
<dbReference type="InterPro" id="IPR009071">
    <property type="entry name" value="HMG_box_dom"/>
</dbReference>
<dbReference type="CDD" id="cd00084">
    <property type="entry name" value="HMG-box_SF"/>
    <property type="match status" value="1"/>
</dbReference>
<evidence type="ECO:0000313" key="6">
    <source>
        <dbReference type="Proteomes" id="UP001162131"/>
    </source>
</evidence>
<dbReference type="Pfam" id="PF00505">
    <property type="entry name" value="HMG_box"/>
    <property type="match status" value="1"/>
</dbReference>
<dbReference type="InterPro" id="IPR050342">
    <property type="entry name" value="HMGB"/>
</dbReference>
<feature type="domain" description="HMG box" evidence="4">
    <location>
        <begin position="47"/>
        <end position="115"/>
    </location>
</feature>
<reference evidence="5" key="1">
    <citation type="submission" date="2021-09" db="EMBL/GenBank/DDBJ databases">
        <authorList>
            <consortium name="AG Swart"/>
            <person name="Singh M."/>
            <person name="Singh A."/>
            <person name="Seah K."/>
            <person name="Emmerich C."/>
        </authorList>
    </citation>
    <scope>NUCLEOTIDE SEQUENCE</scope>
    <source>
        <strain evidence="5">ATCC30299</strain>
    </source>
</reference>
<gene>
    <name evidence="5" type="ORF">BSTOLATCC_MIC45696</name>
</gene>
<evidence type="ECO:0000256" key="3">
    <source>
        <dbReference type="SAM" id="MobiDB-lite"/>
    </source>
</evidence>
<dbReference type="AlphaFoldDB" id="A0AAU9JMW4"/>
<dbReference type="PROSITE" id="PS50118">
    <property type="entry name" value="HMG_BOX_2"/>
    <property type="match status" value="1"/>
</dbReference>
<feature type="DNA-binding region" description="HMG box" evidence="2">
    <location>
        <begin position="47"/>
        <end position="115"/>
    </location>
</feature>
<dbReference type="GO" id="GO:0005634">
    <property type="term" value="C:nucleus"/>
    <property type="evidence" value="ECO:0007669"/>
    <property type="project" value="UniProtKB-UniRule"/>
</dbReference>
<dbReference type="EMBL" id="CAJZBQ010000045">
    <property type="protein sequence ID" value="CAG9328241.1"/>
    <property type="molecule type" value="Genomic_DNA"/>
</dbReference>
<keyword evidence="6" id="KW-1185">Reference proteome</keyword>
<evidence type="ECO:0000259" key="4">
    <source>
        <dbReference type="PROSITE" id="PS50118"/>
    </source>
</evidence>
<feature type="compositionally biased region" description="Basic and acidic residues" evidence="3">
    <location>
        <begin position="11"/>
        <end position="35"/>
    </location>
</feature>
<feature type="region of interest" description="Disordered" evidence="3">
    <location>
        <begin position="93"/>
        <end position="148"/>
    </location>
</feature>
<dbReference type="SMART" id="SM00398">
    <property type="entry name" value="HMG"/>
    <property type="match status" value="1"/>
</dbReference>
<keyword evidence="2" id="KW-0539">Nucleus</keyword>
<evidence type="ECO:0000256" key="1">
    <source>
        <dbReference type="ARBA" id="ARBA00023125"/>
    </source>
</evidence>
<dbReference type="InterPro" id="IPR036910">
    <property type="entry name" value="HMG_box_dom_sf"/>
</dbReference>
<dbReference type="Proteomes" id="UP001162131">
    <property type="component" value="Unassembled WGS sequence"/>
</dbReference>
<feature type="compositionally biased region" description="Basic and acidic residues" evidence="3">
    <location>
        <begin position="139"/>
        <end position="148"/>
    </location>
</feature>
<sequence>MPAKKGAAPVQEDHADKKKEVEETKESKSNKENHHPIASTKSDTAKPKRPASAYNLFVSSKRAEVKAQNPDLGPKDMIKHIAGLWKNASEAEKQKFKTLHEQEKAKLEAAQKAAEDPKPAKRKDASQDEEEKDTKKRKAEIGKKKTVK</sequence>